<dbReference type="RefSeq" id="WP_011584508.1">
    <property type="nucleotide sequence ID" value="NC_008255.1"/>
</dbReference>
<organism evidence="1 2">
    <name type="scientific">Cytophaga hutchinsonii (strain ATCC 33406 / DSM 1761 / CIP 103989 / NBRC 15051 / NCIMB 9469 / D465)</name>
    <dbReference type="NCBI Taxonomy" id="269798"/>
    <lineage>
        <taxon>Bacteria</taxon>
        <taxon>Pseudomonadati</taxon>
        <taxon>Bacteroidota</taxon>
        <taxon>Cytophagia</taxon>
        <taxon>Cytophagales</taxon>
        <taxon>Cytophagaceae</taxon>
        <taxon>Cytophaga</taxon>
    </lineage>
</organism>
<reference evidence="1 2" key="1">
    <citation type="journal article" date="2007" name="Appl. Environ. Microbiol.">
        <title>Genome sequence of the cellulolytic gliding bacterium Cytophaga hutchinsonii.</title>
        <authorList>
            <person name="Xie G."/>
            <person name="Bruce D.C."/>
            <person name="Challacombe J.F."/>
            <person name="Chertkov O."/>
            <person name="Detter J.C."/>
            <person name="Gilna P."/>
            <person name="Han C.S."/>
            <person name="Lucas S."/>
            <person name="Misra M."/>
            <person name="Myers G.L."/>
            <person name="Richardson P."/>
            <person name="Tapia R."/>
            <person name="Thayer N."/>
            <person name="Thompson L.S."/>
            <person name="Brettin T.S."/>
            <person name="Henrissat B."/>
            <person name="Wilson D.B."/>
            <person name="McBride M.J."/>
        </authorList>
    </citation>
    <scope>NUCLEOTIDE SEQUENCE [LARGE SCALE GENOMIC DNA]</scope>
    <source>
        <strain evidence="2">ATCC 33406 / DSM 1761 / CIP 103989 / NBRC 15051 / NCIMB 9469 / D465</strain>
    </source>
</reference>
<protein>
    <submittedName>
        <fullName evidence="1">Uncharacterized protein</fullName>
    </submittedName>
</protein>
<evidence type="ECO:0000313" key="2">
    <source>
        <dbReference type="Proteomes" id="UP000001822"/>
    </source>
</evidence>
<gene>
    <name evidence="1" type="ordered locus">CHU_1118</name>
</gene>
<evidence type="ECO:0000313" key="1">
    <source>
        <dbReference type="EMBL" id="ABG58393.1"/>
    </source>
</evidence>
<dbReference type="AlphaFoldDB" id="A0A6N4SQ14"/>
<name>A0A6N4SQ14_CYTH3</name>
<proteinExistence type="predicted"/>
<sequence>MEKMPVSKRFVIIVCLLIITIYKVKAQNVSNGYQLFHTFEMPEEQQYQGPWEILLDSATNYFFISYTGKPQTLYVYDMKTWKLLHQCKIEMALLDISFVDVKTNALFLFIDQKHYCVLKLDTFELITYKVKNGEFPAGFNSFNYDTPVFDYDGDSAINKKKNYLIKFNPEKVEVFLKK</sequence>
<keyword evidence="2" id="KW-1185">Reference proteome</keyword>
<dbReference type="Proteomes" id="UP000001822">
    <property type="component" value="Chromosome"/>
</dbReference>
<dbReference type="EMBL" id="CP000383">
    <property type="protein sequence ID" value="ABG58393.1"/>
    <property type="molecule type" value="Genomic_DNA"/>
</dbReference>
<accession>A0A6N4SQ14</accession>
<dbReference type="KEGG" id="chu:CHU_1118"/>